<protein>
    <submittedName>
        <fullName evidence="1">Uncharacterized protein</fullName>
    </submittedName>
</protein>
<accession>A0A975GL36</accession>
<name>A0A975GL36_9BACT</name>
<gene>
    <name evidence="1" type="ORF">dnm_012490</name>
</gene>
<organism evidence="1 2">
    <name type="scientific">Desulfonema magnum</name>
    <dbReference type="NCBI Taxonomy" id="45655"/>
    <lineage>
        <taxon>Bacteria</taxon>
        <taxon>Pseudomonadati</taxon>
        <taxon>Thermodesulfobacteriota</taxon>
        <taxon>Desulfobacteria</taxon>
        <taxon>Desulfobacterales</taxon>
        <taxon>Desulfococcaceae</taxon>
        <taxon>Desulfonema</taxon>
    </lineage>
</organism>
<dbReference type="AlphaFoldDB" id="A0A975GL36"/>
<dbReference type="Proteomes" id="UP000663722">
    <property type="component" value="Chromosome"/>
</dbReference>
<keyword evidence="2" id="KW-1185">Reference proteome</keyword>
<reference evidence="1" key="1">
    <citation type="journal article" date="2021" name="Microb. Physiol.">
        <title>Proteogenomic Insights into the Physiology of Marine, Sulfate-Reducing, Filamentous Desulfonema limicola and Desulfonema magnum.</title>
        <authorList>
            <person name="Schnaars V."/>
            <person name="Wohlbrand L."/>
            <person name="Scheve S."/>
            <person name="Hinrichs C."/>
            <person name="Reinhardt R."/>
            <person name="Rabus R."/>
        </authorList>
    </citation>
    <scope>NUCLEOTIDE SEQUENCE</scope>
    <source>
        <strain evidence="1">4be13</strain>
    </source>
</reference>
<dbReference type="EMBL" id="CP061800">
    <property type="protein sequence ID" value="QTA85244.1"/>
    <property type="molecule type" value="Genomic_DNA"/>
</dbReference>
<proteinExistence type="predicted"/>
<sequence length="48" mass="5371">MGGTFALENTGFGKRLAGVPNLQFGNSLIIEKYCQTASLALRIRRYFF</sequence>
<evidence type="ECO:0000313" key="1">
    <source>
        <dbReference type="EMBL" id="QTA85244.1"/>
    </source>
</evidence>
<dbReference type="KEGG" id="dmm:dnm_012490"/>
<evidence type="ECO:0000313" key="2">
    <source>
        <dbReference type="Proteomes" id="UP000663722"/>
    </source>
</evidence>